<dbReference type="InterPro" id="IPR040198">
    <property type="entry name" value="Fido_containing"/>
</dbReference>
<dbReference type="EMBL" id="JAVKGS010000001">
    <property type="protein sequence ID" value="MDR5690638.1"/>
    <property type="molecule type" value="Genomic_DNA"/>
</dbReference>
<gene>
    <name evidence="2" type="ORF">RH861_01020</name>
</gene>
<dbReference type="InterPro" id="IPR036597">
    <property type="entry name" value="Fido-like_dom_sf"/>
</dbReference>
<accession>A0ABU1FFW2</accession>
<dbReference type="Pfam" id="PF02661">
    <property type="entry name" value="Fic"/>
    <property type="match status" value="1"/>
</dbReference>
<evidence type="ECO:0000313" key="2">
    <source>
        <dbReference type="EMBL" id="MDR5690638.1"/>
    </source>
</evidence>
<organism evidence="2 3">
    <name type="scientific">Agromyces indicus</name>
    <dbReference type="NCBI Taxonomy" id="758919"/>
    <lineage>
        <taxon>Bacteria</taxon>
        <taxon>Bacillati</taxon>
        <taxon>Actinomycetota</taxon>
        <taxon>Actinomycetes</taxon>
        <taxon>Micrococcales</taxon>
        <taxon>Microbacteriaceae</taxon>
        <taxon>Agromyces</taxon>
    </lineage>
</organism>
<feature type="domain" description="Fido" evidence="1">
    <location>
        <begin position="132"/>
        <end position="291"/>
    </location>
</feature>
<proteinExistence type="predicted"/>
<dbReference type="InterPro" id="IPR025758">
    <property type="entry name" value="Fic/DOC_N"/>
</dbReference>
<protein>
    <submittedName>
        <fullName evidence="2">Fic family protein</fullName>
    </submittedName>
</protein>
<dbReference type="InterPro" id="IPR003812">
    <property type="entry name" value="Fido"/>
</dbReference>
<sequence length="396" mass="43321">MFQNDSTGALVPVSGTDPVLGAWTHQAFLPEPLPDEMPPLTGATHLAVANARAALAALDSTARQLPNPTLLRSPTLRREAQSTSALEGTYAPLTEVLTADEDAPATAELVEVLNYVRMANLGFARIASGQSLSLPLLSELQGILMRGTPLHEVSGRVRNSQVVIGRRPDADPFGFPVHAARFVPAPPGYALETGVRDLIDWMRTDHSDQIDPVVAAAMSHYQFETLHPFRDGNGRLGRFLIVLHLQSTGVLSEPTLTVSPWFEARRSDYYDRLLAVSTRADWDGFIRFFSHGLQSAADQTHHQMRALVAVQTELKERIRASNLRADSAHALVDLAVANPSFTVRKVEAELSLSYGRANKLVGQLVELGILAAVDPNAYNRRFYAPTVLTVLTQDRR</sequence>
<comment type="caution">
    <text evidence="2">The sequence shown here is derived from an EMBL/GenBank/DDBJ whole genome shotgun (WGS) entry which is preliminary data.</text>
</comment>
<dbReference type="PANTHER" id="PTHR13504:SF38">
    <property type="entry name" value="FIDO DOMAIN-CONTAINING PROTEIN"/>
    <property type="match status" value="1"/>
</dbReference>
<evidence type="ECO:0000259" key="1">
    <source>
        <dbReference type="PROSITE" id="PS51459"/>
    </source>
</evidence>
<evidence type="ECO:0000313" key="3">
    <source>
        <dbReference type="Proteomes" id="UP001260072"/>
    </source>
</evidence>
<dbReference type="PANTHER" id="PTHR13504">
    <property type="entry name" value="FIDO DOMAIN-CONTAINING PROTEIN DDB_G0283145"/>
    <property type="match status" value="1"/>
</dbReference>
<dbReference type="SUPFAM" id="SSF140931">
    <property type="entry name" value="Fic-like"/>
    <property type="match status" value="1"/>
</dbReference>
<dbReference type="Proteomes" id="UP001260072">
    <property type="component" value="Unassembled WGS sequence"/>
</dbReference>
<reference evidence="3" key="1">
    <citation type="submission" date="2023-07" db="EMBL/GenBank/DDBJ databases">
        <title>Description of three actinobacteria isolated from air of manufacturing shop in a pharmaceutical factory.</title>
        <authorList>
            <person name="Zhang D.-F."/>
        </authorList>
    </citation>
    <scope>NUCLEOTIDE SEQUENCE [LARGE SCALE GENOMIC DNA]</scope>
    <source>
        <strain evidence="3">CCTCC AB 2011122</strain>
    </source>
</reference>
<dbReference type="PROSITE" id="PS51459">
    <property type="entry name" value="FIDO"/>
    <property type="match status" value="1"/>
</dbReference>
<name>A0ABU1FFW2_9MICO</name>
<dbReference type="RefSeq" id="WP_310519366.1">
    <property type="nucleotide sequence ID" value="NZ_BAABBS010000001.1"/>
</dbReference>
<dbReference type="Pfam" id="PF13784">
    <property type="entry name" value="Fic_N"/>
    <property type="match status" value="1"/>
</dbReference>
<dbReference type="Gene3D" id="1.10.3290.10">
    <property type="entry name" value="Fido-like domain"/>
    <property type="match status" value="1"/>
</dbReference>
<keyword evidence="3" id="KW-1185">Reference proteome</keyword>